<dbReference type="InterPro" id="IPR009000">
    <property type="entry name" value="Transl_B-barrel_sf"/>
</dbReference>
<dbReference type="Pfam" id="PF03144">
    <property type="entry name" value="GTP_EFTU_D2"/>
    <property type="match status" value="1"/>
</dbReference>
<evidence type="ECO:0000256" key="2">
    <source>
        <dbReference type="ARBA" id="ARBA00022917"/>
    </source>
</evidence>
<dbReference type="InterPro" id="IPR035649">
    <property type="entry name" value="EFG_V"/>
</dbReference>
<name>W6MS27_9ASCO</name>
<evidence type="ECO:0000256" key="3">
    <source>
        <dbReference type="ARBA" id="ARBA00023128"/>
    </source>
</evidence>
<dbReference type="InterPro" id="IPR027417">
    <property type="entry name" value="P-loop_NTPase"/>
</dbReference>
<dbReference type="InterPro" id="IPR030851">
    <property type="entry name" value="EFG2"/>
</dbReference>
<dbReference type="Gene3D" id="2.40.30.10">
    <property type="entry name" value="Translation factors"/>
    <property type="match status" value="1"/>
</dbReference>
<dbReference type="InterPro" id="IPR031157">
    <property type="entry name" value="G_TR_CS"/>
</dbReference>
<dbReference type="SUPFAM" id="SSF50447">
    <property type="entry name" value="Translation proteins"/>
    <property type="match status" value="1"/>
</dbReference>
<keyword evidence="3 5" id="KW-0496">Mitochondrion</keyword>
<dbReference type="GO" id="GO:0032543">
    <property type="term" value="P:mitochondrial translation"/>
    <property type="evidence" value="ECO:0007669"/>
    <property type="project" value="UniProtKB-UniRule"/>
</dbReference>
<dbReference type="SUPFAM" id="SSF54980">
    <property type="entry name" value="EF-G C-terminal domain-like"/>
    <property type="match status" value="2"/>
</dbReference>
<reference evidence="7" key="2">
    <citation type="submission" date="2014-02" db="EMBL/GenBank/DDBJ databases">
        <title>Complete DNA sequence of /Kuraishia capsulata/ illustrates novel genomic features among budding yeasts (/Saccharomycotina/).</title>
        <authorList>
            <person name="Morales L."/>
            <person name="Noel B."/>
            <person name="Porcel B."/>
            <person name="Marcet-Houben M."/>
            <person name="Hullo M-F."/>
            <person name="Sacerdot C."/>
            <person name="Tekaia F."/>
            <person name="Leh-Louis V."/>
            <person name="Despons L."/>
            <person name="Khanna V."/>
            <person name="Aury J-M."/>
            <person name="Barbe V."/>
            <person name="Couloux A."/>
            <person name="Labadie K."/>
            <person name="Pelletier E."/>
            <person name="Souciet J-L."/>
            <person name="Boekhout T."/>
            <person name="Gabaldon T."/>
            <person name="Wincker P."/>
            <person name="Dujon B."/>
        </authorList>
    </citation>
    <scope>NUCLEOTIDE SEQUENCE</scope>
    <source>
        <strain evidence="7">CBS 1993</strain>
    </source>
</reference>
<dbReference type="SMART" id="SM00838">
    <property type="entry name" value="EFG_C"/>
    <property type="match status" value="1"/>
</dbReference>
<dbReference type="Pfam" id="PF00679">
    <property type="entry name" value="EFG_C"/>
    <property type="match status" value="1"/>
</dbReference>
<keyword evidence="2 5" id="KW-0648">Protein biosynthesis</keyword>
<accession>W6MS27</accession>
<reference evidence="7" key="1">
    <citation type="submission" date="2013-12" db="EMBL/GenBank/DDBJ databases">
        <authorList>
            <person name="Genoscope - CEA"/>
        </authorList>
    </citation>
    <scope>NUCLEOTIDE SEQUENCE</scope>
    <source>
        <strain evidence="7">CBS 1993</strain>
    </source>
</reference>
<proteinExistence type="inferred from homology"/>
<dbReference type="InterPro" id="IPR041095">
    <property type="entry name" value="EFG_II"/>
</dbReference>
<comment type="similarity">
    <text evidence="5">Belongs to the TRAFAC class translation factor GTPase superfamily. Classic translation factor GTPase family. EF-G/EF-2 subfamily.</text>
</comment>
<dbReference type="STRING" id="1382522.W6MS27"/>
<feature type="domain" description="Tr-type G" evidence="6">
    <location>
        <begin position="30"/>
        <end position="318"/>
    </location>
</feature>
<evidence type="ECO:0000313" key="7">
    <source>
        <dbReference type="EMBL" id="CDK24625.1"/>
    </source>
</evidence>
<dbReference type="CDD" id="cd16262">
    <property type="entry name" value="EFG_III"/>
    <property type="match status" value="1"/>
</dbReference>
<dbReference type="CDD" id="cd03713">
    <property type="entry name" value="EFG_mtEFG_C"/>
    <property type="match status" value="1"/>
</dbReference>
<dbReference type="InterPro" id="IPR000640">
    <property type="entry name" value="EFG_V-like"/>
</dbReference>
<feature type="binding site" evidence="5">
    <location>
        <begin position="39"/>
        <end position="46"/>
    </location>
    <ligand>
        <name>GTP</name>
        <dbReference type="ChEBI" id="CHEBI:37565"/>
    </ligand>
</feature>
<dbReference type="FunFam" id="3.40.50.300:FF:000514">
    <property type="entry name" value="Ribosome-releasing factor 2, mitochondrial"/>
    <property type="match status" value="1"/>
</dbReference>
<evidence type="ECO:0000313" key="8">
    <source>
        <dbReference type="Proteomes" id="UP000019384"/>
    </source>
</evidence>
<keyword evidence="1 5" id="KW-0547">Nucleotide-binding</keyword>
<dbReference type="HAMAP" id="MF_03059">
    <property type="entry name" value="mEF_G_2"/>
    <property type="match status" value="1"/>
</dbReference>
<comment type="subcellular location">
    <subcellularLocation>
        <location evidence="5">Mitochondrion</location>
    </subcellularLocation>
</comment>
<evidence type="ECO:0000256" key="5">
    <source>
        <dbReference type="HAMAP-Rule" id="MF_03059"/>
    </source>
</evidence>
<dbReference type="Proteomes" id="UP000019384">
    <property type="component" value="Unassembled WGS sequence"/>
</dbReference>
<dbReference type="Gene3D" id="3.30.70.870">
    <property type="entry name" value="Elongation Factor G (Translational Gtpase), domain 3"/>
    <property type="match status" value="1"/>
</dbReference>
<dbReference type="CDD" id="cd01886">
    <property type="entry name" value="EF-G"/>
    <property type="match status" value="1"/>
</dbReference>
<dbReference type="PROSITE" id="PS51722">
    <property type="entry name" value="G_TR_2"/>
    <property type="match status" value="1"/>
</dbReference>
<evidence type="ECO:0000256" key="4">
    <source>
        <dbReference type="ARBA" id="ARBA00023134"/>
    </source>
</evidence>
<protein>
    <recommendedName>
        <fullName evidence="5">Ribosome-releasing factor 2, mitochondrial</fullName>
        <shortName evidence="5">RRF2mt</shortName>
    </recommendedName>
    <alternativeName>
        <fullName evidence="5">Elongation factor G 2, mitochondrial</fullName>
        <shortName evidence="5">EF-G2mt</shortName>
        <shortName evidence="5">mEF-G 2</shortName>
    </alternativeName>
</protein>
<dbReference type="InterPro" id="IPR000795">
    <property type="entry name" value="T_Tr_GTP-bd_dom"/>
</dbReference>
<dbReference type="InterPro" id="IPR009022">
    <property type="entry name" value="EFG_III"/>
</dbReference>
<dbReference type="Gene3D" id="3.40.50.300">
    <property type="entry name" value="P-loop containing nucleotide triphosphate hydrolases"/>
    <property type="match status" value="1"/>
</dbReference>
<dbReference type="PANTHER" id="PTHR43261">
    <property type="entry name" value="TRANSLATION ELONGATION FACTOR G-RELATED"/>
    <property type="match status" value="1"/>
</dbReference>
<feature type="binding site" evidence="5">
    <location>
        <begin position="157"/>
        <end position="160"/>
    </location>
    <ligand>
        <name>GTP</name>
        <dbReference type="ChEBI" id="CHEBI:37565"/>
    </ligand>
</feature>
<dbReference type="PANTHER" id="PTHR43261:SF1">
    <property type="entry name" value="RIBOSOME-RELEASING FACTOR 2, MITOCHONDRIAL"/>
    <property type="match status" value="1"/>
</dbReference>
<dbReference type="EMBL" id="HG793125">
    <property type="protein sequence ID" value="CDK24625.1"/>
    <property type="molecule type" value="Genomic_DNA"/>
</dbReference>
<dbReference type="OrthoDB" id="198619at2759"/>
<dbReference type="InterPro" id="IPR005225">
    <property type="entry name" value="Small_GTP-bd"/>
</dbReference>
<evidence type="ECO:0000256" key="1">
    <source>
        <dbReference type="ARBA" id="ARBA00022741"/>
    </source>
</evidence>
<dbReference type="InterPro" id="IPR004161">
    <property type="entry name" value="EFTu-like_2"/>
</dbReference>
<dbReference type="Gene3D" id="3.30.70.240">
    <property type="match status" value="1"/>
</dbReference>
<dbReference type="GO" id="GO:0005759">
    <property type="term" value="C:mitochondrial matrix"/>
    <property type="evidence" value="ECO:0007669"/>
    <property type="project" value="UniProtKB-ARBA"/>
</dbReference>
<evidence type="ECO:0000259" key="6">
    <source>
        <dbReference type="PROSITE" id="PS51722"/>
    </source>
</evidence>
<dbReference type="PRINTS" id="PR00315">
    <property type="entry name" value="ELONGATNFCT"/>
</dbReference>
<dbReference type="HOGENOM" id="CLU_002794_4_1_1"/>
<comment type="function">
    <text evidence="5">Mitochondrial GTPase that mediates the disassembly of ribosomes from messenger RNA at the termination of mitochondrial protein biosynthesis. Not involved in the GTP-dependent ribosomal translocation step during translation elongation.</text>
</comment>
<dbReference type="GO" id="GO:0051881">
    <property type="term" value="P:regulation of mitochondrial membrane potential"/>
    <property type="evidence" value="ECO:0007669"/>
    <property type="project" value="EnsemblFungi"/>
</dbReference>
<keyword evidence="8" id="KW-1185">Reference proteome</keyword>
<dbReference type="GO" id="GO:0005525">
    <property type="term" value="F:GTP binding"/>
    <property type="evidence" value="ECO:0007669"/>
    <property type="project" value="UniProtKB-UniRule"/>
</dbReference>
<dbReference type="GO" id="GO:0003924">
    <property type="term" value="F:GTPase activity"/>
    <property type="evidence" value="ECO:0007669"/>
    <property type="project" value="UniProtKB-UniRule"/>
</dbReference>
<dbReference type="Pfam" id="PF00009">
    <property type="entry name" value="GTP_EFTU"/>
    <property type="match status" value="1"/>
</dbReference>
<dbReference type="AlphaFoldDB" id="W6MS27"/>
<dbReference type="Pfam" id="PF14492">
    <property type="entry name" value="EFG_III"/>
    <property type="match status" value="1"/>
</dbReference>
<dbReference type="NCBIfam" id="TIGR00231">
    <property type="entry name" value="small_GTP"/>
    <property type="match status" value="1"/>
</dbReference>
<dbReference type="SUPFAM" id="SSF52540">
    <property type="entry name" value="P-loop containing nucleoside triphosphate hydrolases"/>
    <property type="match status" value="1"/>
</dbReference>
<gene>
    <name evidence="5" type="primary">MEF2</name>
    <name evidence="7" type="ORF">KUCA_T00000591001</name>
</gene>
<dbReference type="GO" id="GO:0032790">
    <property type="term" value="P:ribosome disassembly"/>
    <property type="evidence" value="ECO:0007669"/>
    <property type="project" value="UniProtKB-UniRule"/>
</dbReference>
<feature type="binding site" evidence="5">
    <location>
        <begin position="103"/>
        <end position="107"/>
    </location>
    <ligand>
        <name>GTP</name>
        <dbReference type="ChEBI" id="CHEBI:37565"/>
    </ligand>
</feature>
<dbReference type="InterPro" id="IPR035647">
    <property type="entry name" value="EFG_III/V"/>
</dbReference>
<keyword evidence="4 5" id="KW-0342">GTP-binding</keyword>
<dbReference type="PROSITE" id="PS00301">
    <property type="entry name" value="G_TR_1"/>
    <property type="match status" value="1"/>
</dbReference>
<organism evidence="7 8">
    <name type="scientific">Kuraishia capsulata CBS 1993</name>
    <dbReference type="NCBI Taxonomy" id="1382522"/>
    <lineage>
        <taxon>Eukaryota</taxon>
        <taxon>Fungi</taxon>
        <taxon>Dikarya</taxon>
        <taxon>Ascomycota</taxon>
        <taxon>Saccharomycotina</taxon>
        <taxon>Pichiomycetes</taxon>
        <taxon>Pichiales</taxon>
        <taxon>Pichiaceae</taxon>
        <taxon>Kuraishia</taxon>
    </lineage>
</organism>
<sequence>MKTPLFNIQQLRRFSSFRGLNQEIKISPLAKIRNIGIIAHIDAGKTTTTERMLYYGGLTRSIGNVDDGDTVTDYLSAERERGITIQSASVTLPWNGRSINLIDTPGHADFTFEVIRSLRVLDGVVTILDSVAGVEAQTEKVWKQASDLGIPKLAFLNKMDRDGAGFGRTVKEIVARLGTRVVLVNVPHFKHDSASQGSKFDGVIDVFEKKLLQWEEGDGTDLKVTDISDHSTTPELYEECERCLEAAVETLGEFDEEVVSAFLETEDYMKVPPSVLKAALKRATLESYAVPVLCGSSFKNIGVQPLLDAVVDYLPSPLEMKLPEVTTDFKSIARSKKKQPKKDEVNDNHLAVTIDPVSGLNINNNKNLTTALAFKVLTDPMRGIMVFVRVYSGQLQPNSTLLNTTTGERIKIKKLLLMHADTPREVSKLESGSIGVITGVNSIRTGDTLVSHATKKDVNGLQPRETMVKLHPINIPPPVFSVSLEPVTHGDRRNMETALETVLREDPSLHLSEDDESGQTILSGMGELHLEITKDRLLKDMKVNVDVGDVKVTFKETILRPTNYFTKTVPCEKGGEFKITLSLDSFEGDIKETSFAEEPSFIALNMDNNAILLEESSESEKIRESLKGLEGGEKGWPFAIAYETMIRALVSGVTASLQVGGPIARLPVHSTIVRIKEWEVPLAADNVSPLLTLARQAVLEALASLDPKDTTLMEPQMKVSVYVNDEDLGVVIQDLMGTRKANISGIEETGDEAAGDELRWAKQEAERTYVPQDPTMMYIKSGQAAGKKAVRFNSPLKEMIGYLPKLRSLTKGRGVYDMEFAGMYRIPGDRLQDVLRHDL</sequence>